<evidence type="ECO:0000256" key="3">
    <source>
        <dbReference type="ARBA" id="ARBA00023231"/>
    </source>
</evidence>
<accession>A0A6M8BGJ8</accession>
<evidence type="ECO:0000313" key="5">
    <source>
        <dbReference type="EMBL" id="QKD82741.1"/>
    </source>
</evidence>
<dbReference type="InterPro" id="IPR004893">
    <property type="entry name" value="NifW"/>
</dbReference>
<dbReference type="GO" id="GO:0009399">
    <property type="term" value="P:nitrogen fixation"/>
    <property type="evidence" value="ECO:0007669"/>
    <property type="project" value="UniProtKB-UniRule"/>
</dbReference>
<dbReference type="Proteomes" id="UP000505210">
    <property type="component" value="Chromosome"/>
</dbReference>
<protein>
    <recommendedName>
        <fullName evidence="4">Nitrogenase-stabilizing/protective protein NifW</fullName>
    </recommendedName>
</protein>
<gene>
    <name evidence="4 5" type="primary">nifW</name>
    <name evidence="5" type="ORF">HPC62_11615</name>
</gene>
<proteinExistence type="inferred from homology"/>
<dbReference type="AlphaFoldDB" id="A0A6M8BGJ8"/>
<organism evidence="5 6">
    <name type="scientific">Thermoleptolyngbya sichuanensis A183</name>
    <dbReference type="NCBI Taxonomy" id="2737172"/>
    <lineage>
        <taxon>Bacteria</taxon>
        <taxon>Bacillati</taxon>
        <taxon>Cyanobacteriota</taxon>
        <taxon>Cyanophyceae</taxon>
        <taxon>Oculatellales</taxon>
        <taxon>Oculatellaceae</taxon>
        <taxon>Thermoleptolyngbya</taxon>
        <taxon>Thermoleptolyngbya sichuanensis</taxon>
    </lineage>
</organism>
<dbReference type="Pfam" id="PF03206">
    <property type="entry name" value="NifW"/>
    <property type="match status" value="1"/>
</dbReference>
<dbReference type="RefSeq" id="WP_172355817.1">
    <property type="nucleotide sequence ID" value="NZ_CP053661.1"/>
</dbReference>
<sequence length="105" mass="12303">MSSKVTTFNEITQAEDYFAFFGLPYDPQFLNVNRLHILQKFSRLMQEKGVENPDMANDATFNQYRELLQEAYSLFQTSSPLQQKLFKVFNNKPKNVVLLSEIEVE</sequence>
<keyword evidence="6" id="KW-1185">Reference proteome</keyword>
<dbReference type="NCBIfam" id="NF010702">
    <property type="entry name" value="PRK14102.1"/>
    <property type="match status" value="1"/>
</dbReference>
<dbReference type="HAMAP" id="MF_00529">
    <property type="entry name" value="NifW"/>
    <property type="match status" value="1"/>
</dbReference>
<reference evidence="5 6" key="1">
    <citation type="submission" date="2020-05" db="EMBL/GenBank/DDBJ databases">
        <title>Complete genome sequence of of a novel Thermoleptolyngbya strain isolated from hot springs of Ganzi, Sichuan China.</title>
        <authorList>
            <person name="Tang J."/>
            <person name="Daroch M."/>
            <person name="Li L."/>
            <person name="Waleron K."/>
            <person name="Waleron M."/>
            <person name="Waleron M."/>
        </authorList>
    </citation>
    <scope>NUCLEOTIDE SEQUENCE [LARGE SCALE GENOMIC DNA]</scope>
    <source>
        <strain evidence="5 6">PKUAC-SCTA183</strain>
    </source>
</reference>
<comment type="similarity">
    <text evidence="2 4">Belongs to the NifW family.</text>
</comment>
<comment type="function">
    <text evidence="1 4">May protect the nitrogenase Fe-Mo protein from oxidative damage.</text>
</comment>
<evidence type="ECO:0000256" key="4">
    <source>
        <dbReference type="HAMAP-Rule" id="MF_00529"/>
    </source>
</evidence>
<evidence type="ECO:0000256" key="2">
    <source>
        <dbReference type="ARBA" id="ARBA00008351"/>
    </source>
</evidence>
<evidence type="ECO:0000313" key="6">
    <source>
        <dbReference type="Proteomes" id="UP000505210"/>
    </source>
</evidence>
<comment type="subunit">
    <text evidence="4">Homotrimer; associates with NifD.</text>
</comment>
<dbReference type="KEGG" id="theu:HPC62_11615"/>
<keyword evidence="3 4" id="KW-0535">Nitrogen fixation</keyword>
<dbReference type="PIRSF" id="PIRSF005790">
    <property type="entry name" value="NifW"/>
    <property type="match status" value="1"/>
</dbReference>
<name>A0A6M8BGJ8_9CYAN</name>
<dbReference type="EMBL" id="CP053661">
    <property type="protein sequence ID" value="QKD82741.1"/>
    <property type="molecule type" value="Genomic_DNA"/>
</dbReference>
<evidence type="ECO:0000256" key="1">
    <source>
        <dbReference type="ARBA" id="ARBA00002247"/>
    </source>
</evidence>